<keyword evidence="3" id="KW-1185">Reference proteome</keyword>
<dbReference type="RefSeq" id="WP_188765068.1">
    <property type="nucleotide sequence ID" value="NZ_BMKK01000002.1"/>
</dbReference>
<dbReference type="EMBL" id="BMKK01000002">
    <property type="protein sequence ID" value="GGD48959.1"/>
    <property type="molecule type" value="Genomic_DNA"/>
</dbReference>
<organism evidence="2 3">
    <name type="scientific">Emticicia aquatilis</name>
    <dbReference type="NCBI Taxonomy" id="1537369"/>
    <lineage>
        <taxon>Bacteria</taxon>
        <taxon>Pseudomonadati</taxon>
        <taxon>Bacteroidota</taxon>
        <taxon>Cytophagia</taxon>
        <taxon>Cytophagales</taxon>
        <taxon>Leadbetterellaceae</taxon>
        <taxon>Emticicia</taxon>
    </lineage>
</organism>
<gene>
    <name evidence="2" type="ORF">GCM10011514_11350</name>
</gene>
<sequence length="241" mass="26632">MKKLIVTVFSLITFGTFAQDTPSADAIIDKYLAAIGGKEAIAKIQDLTISSTSETQRGTSETEMKFKFPDRYAMSVFANGNEVMSTIYDGNKLKNNSSFGGGGGRPPMEGKEAQMAAMRSNPFSETLYDKMGITRTVVGKEKVGDKDAYKLELTTSDGKKWNDFYDVESGLKVKTYSVNETPRGKFENNVFYLNYKKFKGVDVMLPSQTKRSAGQMGEITSEVQSVKVNKGLKDSDFVIKE</sequence>
<accession>A0A916YK99</accession>
<dbReference type="Proteomes" id="UP000609064">
    <property type="component" value="Unassembled WGS sequence"/>
</dbReference>
<comment type="caution">
    <text evidence="2">The sequence shown here is derived from an EMBL/GenBank/DDBJ whole genome shotgun (WGS) entry which is preliminary data.</text>
</comment>
<dbReference type="AlphaFoldDB" id="A0A916YK99"/>
<feature type="signal peptide" evidence="1">
    <location>
        <begin position="1"/>
        <end position="18"/>
    </location>
</feature>
<evidence type="ECO:0000256" key="1">
    <source>
        <dbReference type="SAM" id="SignalP"/>
    </source>
</evidence>
<proteinExistence type="predicted"/>
<evidence type="ECO:0000313" key="3">
    <source>
        <dbReference type="Proteomes" id="UP000609064"/>
    </source>
</evidence>
<name>A0A916YK99_9BACT</name>
<feature type="chain" id="PRO_5037424956" description="Outer membrane lipoprotein-sorting protein" evidence="1">
    <location>
        <begin position="19"/>
        <end position="241"/>
    </location>
</feature>
<keyword evidence="1" id="KW-0732">Signal</keyword>
<evidence type="ECO:0000313" key="2">
    <source>
        <dbReference type="EMBL" id="GGD48959.1"/>
    </source>
</evidence>
<reference evidence="2" key="2">
    <citation type="submission" date="2020-09" db="EMBL/GenBank/DDBJ databases">
        <authorList>
            <person name="Sun Q."/>
            <person name="Zhou Y."/>
        </authorList>
    </citation>
    <scope>NUCLEOTIDE SEQUENCE</scope>
    <source>
        <strain evidence="2">CGMCC 1.15958</strain>
    </source>
</reference>
<protein>
    <recommendedName>
        <fullName evidence="4">Outer membrane lipoprotein-sorting protein</fullName>
    </recommendedName>
</protein>
<reference evidence="2" key="1">
    <citation type="journal article" date="2014" name="Int. J. Syst. Evol. Microbiol.">
        <title>Complete genome sequence of Corynebacterium casei LMG S-19264T (=DSM 44701T), isolated from a smear-ripened cheese.</title>
        <authorList>
            <consortium name="US DOE Joint Genome Institute (JGI-PGF)"/>
            <person name="Walter F."/>
            <person name="Albersmeier A."/>
            <person name="Kalinowski J."/>
            <person name="Ruckert C."/>
        </authorList>
    </citation>
    <scope>NUCLEOTIDE SEQUENCE</scope>
    <source>
        <strain evidence="2">CGMCC 1.15958</strain>
    </source>
</reference>
<evidence type="ECO:0008006" key="4">
    <source>
        <dbReference type="Google" id="ProtNLM"/>
    </source>
</evidence>